<dbReference type="EMBL" id="LMWU01000063">
    <property type="protein sequence ID" value="KUN58212.1"/>
    <property type="molecule type" value="Genomic_DNA"/>
</dbReference>
<evidence type="ECO:0000313" key="1">
    <source>
        <dbReference type="EMBL" id="KUN58212.1"/>
    </source>
</evidence>
<dbReference type="AlphaFoldDB" id="A0A101RM92"/>
<dbReference type="Proteomes" id="UP000053669">
    <property type="component" value="Unassembled WGS sequence"/>
</dbReference>
<gene>
    <name evidence="1" type="ORF">AQJ46_43810</name>
</gene>
<accession>A0A101RM92</accession>
<sequence>MGLDVCDAAVLEAEVGAGGLESFVEGAVVGGELPDPLFEDGVLGGDPLDGLLGPFGFQVADLAEEFSDAGALGADLGVGVLEGVLGVQRAFAPGRLAFVVLLDEDPRT</sequence>
<dbReference type="RefSeq" id="WP_059210930.1">
    <property type="nucleotide sequence ID" value="NZ_KQ948676.1"/>
</dbReference>
<dbReference type="STRING" id="58343.AQJ46_43810"/>
<protein>
    <submittedName>
        <fullName evidence="1">Uncharacterized protein</fullName>
    </submittedName>
</protein>
<proteinExistence type="predicted"/>
<comment type="caution">
    <text evidence="1">The sequence shown here is derived from an EMBL/GenBank/DDBJ whole genome shotgun (WGS) entry which is preliminary data.</text>
</comment>
<reference evidence="1 2" key="1">
    <citation type="submission" date="2015-10" db="EMBL/GenBank/DDBJ databases">
        <title>Draft genome sequence of Streptomyces canus DSM 40017, type strain for the species Streptomyces canus.</title>
        <authorList>
            <person name="Ruckert C."/>
            <person name="Winkler A."/>
            <person name="Kalinowski J."/>
            <person name="Kampfer P."/>
            <person name="Glaeser S."/>
        </authorList>
    </citation>
    <scope>NUCLEOTIDE SEQUENCE [LARGE SCALE GENOMIC DNA]</scope>
    <source>
        <strain evidence="1 2">DSM 40017</strain>
    </source>
</reference>
<organism evidence="1 2">
    <name type="scientific">Streptomyces canus</name>
    <dbReference type="NCBI Taxonomy" id="58343"/>
    <lineage>
        <taxon>Bacteria</taxon>
        <taxon>Bacillati</taxon>
        <taxon>Actinomycetota</taxon>
        <taxon>Actinomycetes</taxon>
        <taxon>Kitasatosporales</taxon>
        <taxon>Streptomycetaceae</taxon>
        <taxon>Streptomyces</taxon>
        <taxon>Streptomyces aurantiacus group</taxon>
    </lineage>
</organism>
<name>A0A101RM92_9ACTN</name>
<evidence type="ECO:0000313" key="2">
    <source>
        <dbReference type="Proteomes" id="UP000053669"/>
    </source>
</evidence>